<keyword evidence="1" id="KW-0472">Membrane</keyword>
<gene>
    <name evidence="2" type="ORF">EV421DRAFT_1797645</name>
</gene>
<evidence type="ECO:0000313" key="2">
    <source>
        <dbReference type="EMBL" id="KAK0445117.1"/>
    </source>
</evidence>
<keyword evidence="1" id="KW-0812">Transmembrane</keyword>
<name>A0AA39JLT3_9AGAR</name>
<dbReference type="CDD" id="cd21037">
    <property type="entry name" value="MLKL_NTD"/>
    <property type="match status" value="1"/>
</dbReference>
<evidence type="ECO:0000256" key="1">
    <source>
        <dbReference type="SAM" id="Phobius"/>
    </source>
</evidence>
<dbReference type="EMBL" id="JAUEPT010000017">
    <property type="protein sequence ID" value="KAK0445117.1"/>
    <property type="molecule type" value="Genomic_DNA"/>
</dbReference>
<sequence length="729" mass="83351">MPRSIVSQCISVVKLIQAAGELAPFPYIKGLASIAVVLLELLEKADKNNADLVYLSNSLSSTLVIVRDTVIAHGESSAQHFKEFCIEVENYLATVLNDLNSIKRFTHSRGIRQYLRTNDVRDKIDEYKQRVQDLKFDFLIRVTTETRFIASEVSGHSIAIEDTLRTLRHDISDIREKALTRSRRKMLYQDQIHEIMPGDISMKQEIFRRTHEQFMSVNIIDYHSNIDTSPSPKLVRVYRARRGSEALAVKMLYSDLRQFLSLRHPNIPQLFGVCTSTSFPALIFHQDTARKKTVEQHRSSLALLEVLNFDLQLMSDIQSASTYLQDSEGIRESIVGPDTTYVDGNGRVIYENFRPTSGTGRDAWLRSVFRLLETYIRRPNYNFSHPRWKSLIKGLQIMKNPSFIHKDNLLLLYEMIYAFVVGKECVVGAPKYDDIYLGGHIIRENIHGTDPFNVTQVASLPFDLESIQWTLSDLGANNNEDIIPVEGIWVKWKLSYLRHWVCVRPIHLAFPDAPGSRLGQQCIERLIYAWFAQCSQLTASKGQIDALLLDVEFMINVDWRFGHHYDVFQLCDTFIASDDELSDDIYLCIYPPHSQAEQPQLRWSLDPDMADTMSCCEAYSVLGINTQIYAVYTSCKLFTDVYNSIQDLHRACGFDPEACGSDICEHYGLPRMESGYNPKPFFVPISPSPDPTQTETFCIISRPLAKFLPFILFSEAVLLLTLALLMTQI</sequence>
<organism evidence="2 3">
    <name type="scientific">Armillaria borealis</name>
    <dbReference type="NCBI Taxonomy" id="47425"/>
    <lineage>
        <taxon>Eukaryota</taxon>
        <taxon>Fungi</taxon>
        <taxon>Dikarya</taxon>
        <taxon>Basidiomycota</taxon>
        <taxon>Agaricomycotina</taxon>
        <taxon>Agaricomycetes</taxon>
        <taxon>Agaricomycetidae</taxon>
        <taxon>Agaricales</taxon>
        <taxon>Marasmiineae</taxon>
        <taxon>Physalacriaceae</taxon>
        <taxon>Armillaria</taxon>
    </lineage>
</organism>
<accession>A0AA39JLT3</accession>
<keyword evidence="1" id="KW-1133">Transmembrane helix</keyword>
<dbReference type="InterPro" id="IPR059179">
    <property type="entry name" value="MLKL-like_MCAfunc"/>
</dbReference>
<reference evidence="2" key="1">
    <citation type="submission" date="2023-06" db="EMBL/GenBank/DDBJ databases">
        <authorList>
            <consortium name="Lawrence Berkeley National Laboratory"/>
            <person name="Ahrendt S."/>
            <person name="Sahu N."/>
            <person name="Indic B."/>
            <person name="Wong-Bajracharya J."/>
            <person name="Merenyi Z."/>
            <person name="Ke H.-M."/>
            <person name="Monk M."/>
            <person name="Kocsube S."/>
            <person name="Drula E."/>
            <person name="Lipzen A."/>
            <person name="Balint B."/>
            <person name="Henrissat B."/>
            <person name="Andreopoulos B."/>
            <person name="Martin F.M."/>
            <person name="Harder C.B."/>
            <person name="Rigling D."/>
            <person name="Ford K.L."/>
            <person name="Foster G.D."/>
            <person name="Pangilinan J."/>
            <person name="Papanicolaou A."/>
            <person name="Barry K."/>
            <person name="LaButti K."/>
            <person name="Viragh M."/>
            <person name="Koriabine M."/>
            <person name="Yan M."/>
            <person name="Riley R."/>
            <person name="Champramary S."/>
            <person name="Plett K.L."/>
            <person name="Tsai I.J."/>
            <person name="Slot J."/>
            <person name="Sipos G."/>
            <person name="Plett J."/>
            <person name="Nagy L.G."/>
            <person name="Grigoriev I.V."/>
        </authorList>
    </citation>
    <scope>NUCLEOTIDE SEQUENCE</scope>
    <source>
        <strain evidence="2">FPL87.14</strain>
    </source>
</reference>
<dbReference type="AlphaFoldDB" id="A0AA39JLT3"/>
<proteinExistence type="predicted"/>
<evidence type="ECO:0000313" key="3">
    <source>
        <dbReference type="Proteomes" id="UP001175226"/>
    </source>
</evidence>
<dbReference type="Proteomes" id="UP001175226">
    <property type="component" value="Unassembled WGS sequence"/>
</dbReference>
<keyword evidence="3" id="KW-1185">Reference proteome</keyword>
<protein>
    <submittedName>
        <fullName evidence="2">Uncharacterized protein</fullName>
    </submittedName>
</protein>
<comment type="caution">
    <text evidence="2">The sequence shown here is derived from an EMBL/GenBank/DDBJ whole genome shotgun (WGS) entry which is preliminary data.</text>
</comment>
<feature type="transmembrane region" description="Helical" evidence="1">
    <location>
        <begin position="707"/>
        <end position="726"/>
    </location>
</feature>